<evidence type="ECO:0000313" key="2">
    <source>
        <dbReference type="EMBL" id="CAA9479187.1"/>
    </source>
</evidence>
<organism evidence="2">
    <name type="scientific">uncultured Solirubrobacteraceae bacterium</name>
    <dbReference type="NCBI Taxonomy" id="1162706"/>
    <lineage>
        <taxon>Bacteria</taxon>
        <taxon>Bacillati</taxon>
        <taxon>Actinomycetota</taxon>
        <taxon>Thermoleophilia</taxon>
        <taxon>Solirubrobacterales</taxon>
        <taxon>Solirubrobacteraceae</taxon>
        <taxon>environmental samples</taxon>
    </lineage>
</organism>
<dbReference type="AlphaFoldDB" id="A0A6J4RYT0"/>
<feature type="non-terminal residue" evidence="2">
    <location>
        <position position="1"/>
    </location>
</feature>
<protein>
    <submittedName>
        <fullName evidence="2">Ferritin</fullName>
    </submittedName>
</protein>
<gene>
    <name evidence="2" type="ORF">AVDCRST_MAG13-1027</name>
</gene>
<feature type="non-terminal residue" evidence="2">
    <location>
        <position position="176"/>
    </location>
</feature>
<feature type="compositionally biased region" description="Low complexity" evidence="1">
    <location>
        <begin position="35"/>
        <end position="45"/>
    </location>
</feature>
<feature type="compositionally biased region" description="Basic and acidic residues" evidence="1">
    <location>
        <begin position="24"/>
        <end position="34"/>
    </location>
</feature>
<feature type="region of interest" description="Disordered" evidence="1">
    <location>
        <begin position="1"/>
        <end position="176"/>
    </location>
</feature>
<feature type="compositionally biased region" description="Basic residues" evidence="1">
    <location>
        <begin position="158"/>
        <end position="176"/>
    </location>
</feature>
<feature type="compositionally biased region" description="Low complexity" evidence="1">
    <location>
        <begin position="115"/>
        <end position="125"/>
    </location>
</feature>
<accession>A0A6J4RYT0</accession>
<evidence type="ECO:0000256" key="1">
    <source>
        <dbReference type="SAM" id="MobiDB-lite"/>
    </source>
</evidence>
<sequence>AQPALHRAAHPADRPRVRGPPAVRGDRRPLRRPDAPAAGGLLLRPGGRGAQPRADDGPLPARQRRLPGLPGPARAAVALRRHRRAGGDGARAGAPRDRADRRARAHGPRGRRLPGRAVPRVVPQGADGGGGVRVGPARRRAPRRREPAVGGGAPRARGAPRRHGHHRATRRGRGAV</sequence>
<name>A0A6J4RYT0_9ACTN</name>
<feature type="compositionally biased region" description="Basic residues" evidence="1">
    <location>
        <begin position="103"/>
        <end position="114"/>
    </location>
</feature>
<dbReference type="EMBL" id="CADCVO010000158">
    <property type="protein sequence ID" value="CAA9479187.1"/>
    <property type="molecule type" value="Genomic_DNA"/>
</dbReference>
<proteinExistence type="predicted"/>
<reference evidence="2" key="1">
    <citation type="submission" date="2020-02" db="EMBL/GenBank/DDBJ databases">
        <authorList>
            <person name="Meier V. D."/>
        </authorList>
    </citation>
    <scope>NUCLEOTIDE SEQUENCE</scope>
    <source>
        <strain evidence="2">AVDCRST_MAG13</strain>
    </source>
</reference>